<protein>
    <submittedName>
        <fullName evidence="2">Aminoglycoside phosphotransferase family protein</fullName>
    </submittedName>
</protein>
<dbReference type="RefSeq" id="WP_117418942.1">
    <property type="nucleotide sequence ID" value="NZ_QOHO01000071.1"/>
</dbReference>
<dbReference type="Pfam" id="PF01636">
    <property type="entry name" value="APH"/>
    <property type="match status" value="1"/>
</dbReference>
<evidence type="ECO:0000313" key="3">
    <source>
        <dbReference type="Proteomes" id="UP000260680"/>
    </source>
</evidence>
<dbReference type="EMBL" id="QOHO01000071">
    <property type="protein sequence ID" value="RFZ76976.1"/>
    <property type="molecule type" value="Genomic_DNA"/>
</dbReference>
<accession>A0A3E2N7L2</accession>
<dbReference type="InterPro" id="IPR050249">
    <property type="entry name" value="Pseudomonas-type_ThrB"/>
</dbReference>
<dbReference type="Proteomes" id="UP000260680">
    <property type="component" value="Unassembled WGS sequence"/>
</dbReference>
<name>A0A3E2N7L2_9FIRM</name>
<dbReference type="InterPro" id="IPR011009">
    <property type="entry name" value="Kinase-like_dom_sf"/>
</dbReference>
<organism evidence="2 3">
    <name type="scientific">Lacrimispora amygdalina</name>
    <dbReference type="NCBI Taxonomy" id="253257"/>
    <lineage>
        <taxon>Bacteria</taxon>
        <taxon>Bacillati</taxon>
        <taxon>Bacillota</taxon>
        <taxon>Clostridia</taxon>
        <taxon>Lachnospirales</taxon>
        <taxon>Lachnospiraceae</taxon>
        <taxon>Lacrimispora</taxon>
    </lineage>
</organism>
<dbReference type="Gene3D" id="3.90.1200.10">
    <property type="match status" value="1"/>
</dbReference>
<feature type="domain" description="Aminoglycoside phosphotransferase" evidence="1">
    <location>
        <begin position="23"/>
        <end position="263"/>
    </location>
</feature>
<sequence>MTKEEKLKQVCSQFTFKGIFDEAEPYGDGHINDTFKVTYVDDDKKPTQYILQRVNHLVFKNTVGLMENIEHVTSYLSSRITKEQQAEGYEILTLIKTKGDKSYFQDDEGNFWRAYVFVKHATGHTFAEDANMLYEAGKAFGQFQHLLSEYPAESLIETIEGFHNTIWRFKNLKHAVHEDPLLRADQCREEIQFALSREEIASTLVRGLESGAIPLRVTHNDTKINNVLLDDTTGKGRCVIDLDTVMPGSALYDYGDAIRSCGSTIAEDGENLEDLKVNFEKYEAYTKGFLEAMGRNLTQQEMKWLPLAAIIMTLECGVRFLTDYLEGDNYFKIHKENHNLIRARNQFKFVDEMEKQLDVMTEIINKYWR</sequence>
<dbReference type="SUPFAM" id="SSF56112">
    <property type="entry name" value="Protein kinase-like (PK-like)"/>
    <property type="match status" value="1"/>
</dbReference>
<dbReference type="InterPro" id="IPR002575">
    <property type="entry name" value="Aminoglycoside_PTrfase"/>
</dbReference>
<reference evidence="2 3" key="1">
    <citation type="submission" date="2018-07" db="EMBL/GenBank/DDBJ databases">
        <title>New species, Clostridium PI-S10-A1B.</title>
        <authorList>
            <person name="Krishna G."/>
            <person name="Summeta K."/>
            <person name="Shikha S."/>
            <person name="Prabhu P.B."/>
            <person name="Suresh K."/>
        </authorList>
    </citation>
    <scope>NUCLEOTIDE SEQUENCE [LARGE SCALE GENOMIC DNA]</scope>
    <source>
        <strain evidence="2 3">PI-S10-A1B</strain>
    </source>
</reference>
<proteinExistence type="predicted"/>
<dbReference type="PANTHER" id="PTHR21064">
    <property type="entry name" value="AMINOGLYCOSIDE PHOSPHOTRANSFERASE DOMAIN-CONTAINING PROTEIN-RELATED"/>
    <property type="match status" value="1"/>
</dbReference>
<dbReference type="OrthoDB" id="526037at2"/>
<dbReference type="AlphaFoldDB" id="A0A3E2N7L2"/>
<evidence type="ECO:0000313" key="2">
    <source>
        <dbReference type="EMBL" id="RFZ76976.1"/>
    </source>
</evidence>
<dbReference type="PANTHER" id="PTHR21064:SF5">
    <property type="entry name" value="SLR1880 PROTEIN"/>
    <property type="match status" value="1"/>
</dbReference>
<comment type="caution">
    <text evidence="2">The sequence shown here is derived from an EMBL/GenBank/DDBJ whole genome shotgun (WGS) entry which is preliminary data.</text>
</comment>
<evidence type="ECO:0000259" key="1">
    <source>
        <dbReference type="Pfam" id="PF01636"/>
    </source>
</evidence>
<gene>
    <name evidence="2" type="ORF">DS742_21115</name>
</gene>